<name>A0A3S1HHD0_ELYCH</name>
<dbReference type="Proteomes" id="UP000271974">
    <property type="component" value="Unassembled WGS sequence"/>
</dbReference>
<evidence type="ECO:0000313" key="3">
    <source>
        <dbReference type="Proteomes" id="UP000271974"/>
    </source>
</evidence>
<comment type="caution">
    <text evidence="2">The sequence shown here is derived from an EMBL/GenBank/DDBJ whole genome shotgun (WGS) entry which is preliminary data.</text>
</comment>
<dbReference type="AlphaFoldDB" id="A0A3S1HHD0"/>
<dbReference type="EMBL" id="RQTK01000454">
    <property type="protein sequence ID" value="RUS79383.1"/>
    <property type="molecule type" value="Genomic_DNA"/>
</dbReference>
<gene>
    <name evidence="2" type="ORF">EGW08_012843</name>
</gene>
<reference evidence="2 3" key="1">
    <citation type="submission" date="2019-01" db="EMBL/GenBank/DDBJ databases">
        <title>A draft genome assembly of the solar-powered sea slug Elysia chlorotica.</title>
        <authorList>
            <person name="Cai H."/>
            <person name="Li Q."/>
            <person name="Fang X."/>
            <person name="Li J."/>
            <person name="Curtis N.E."/>
            <person name="Altenburger A."/>
            <person name="Shibata T."/>
            <person name="Feng M."/>
            <person name="Maeda T."/>
            <person name="Schwartz J.A."/>
            <person name="Shigenobu S."/>
            <person name="Lundholm N."/>
            <person name="Nishiyama T."/>
            <person name="Yang H."/>
            <person name="Hasebe M."/>
            <person name="Li S."/>
            <person name="Pierce S.K."/>
            <person name="Wang J."/>
        </authorList>
    </citation>
    <scope>NUCLEOTIDE SEQUENCE [LARGE SCALE GENOMIC DNA]</scope>
    <source>
        <strain evidence="2">EC2010</strain>
        <tissue evidence="2">Whole organism of an adult</tissue>
    </source>
</reference>
<accession>A0A3S1HHD0</accession>
<dbReference type="InterPro" id="IPR045609">
    <property type="entry name" value="DUF6451"/>
</dbReference>
<dbReference type="STRING" id="188477.A0A3S1HHD0"/>
<proteinExistence type="predicted"/>
<evidence type="ECO:0000259" key="1">
    <source>
        <dbReference type="Pfam" id="PF20049"/>
    </source>
</evidence>
<keyword evidence="3" id="KW-1185">Reference proteome</keyword>
<dbReference type="Pfam" id="PF20049">
    <property type="entry name" value="DUF6451"/>
    <property type="match status" value="1"/>
</dbReference>
<evidence type="ECO:0000313" key="2">
    <source>
        <dbReference type="EMBL" id="RUS79383.1"/>
    </source>
</evidence>
<dbReference type="OrthoDB" id="7384832at2759"/>
<dbReference type="PANTHER" id="PTHR47027">
    <property type="entry name" value="REVERSE TRANSCRIPTASE DOMAIN-CONTAINING PROTEIN"/>
    <property type="match status" value="1"/>
</dbReference>
<dbReference type="PANTHER" id="PTHR47027:SF25">
    <property type="entry name" value="REVERSE TRANSCRIPTASE DOMAIN-CONTAINING PROTEIN"/>
    <property type="match status" value="1"/>
</dbReference>
<sequence length="268" mass="30705">MRRPCESAKERGVSSCSNWRGIMLLSIPDVPFMTRIMLERLKITLNKRLLDEQAGFRQHLFCTDNIASSSSSPGVADPPWTFMRHLEDLDFADDISLLKTTRRTREAISCGRKIREHWTPDKYRKKQPIRINNSQTGPLQLHQENIKEVDTFVYLGRVVSKDGVTSTDIRCRISKARYAFNTLGPTWRSTALSVRNTIRIFNTNVKSVLLYGSGTWRVAKTNSHKLQSFTNRCLRNILHVIWPEVENCGAERRKLPSRRKSGSANEGG</sequence>
<protein>
    <recommendedName>
        <fullName evidence="1">DUF6451 domain-containing protein</fullName>
    </recommendedName>
</protein>
<organism evidence="2 3">
    <name type="scientific">Elysia chlorotica</name>
    <name type="common">Eastern emerald elysia</name>
    <name type="synonym">Sea slug</name>
    <dbReference type="NCBI Taxonomy" id="188477"/>
    <lineage>
        <taxon>Eukaryota</taxon>
        <taxon>Metazoa</taxon>
        <taxon>Spiralia</taxon>
        <taxon>Lophotrochozoa</taxon>
        <taxon>Mollusca</taxon>
        <taxon>Gastropoda</taxon>
        <taxon>Heterobranchia</taxon>
        <taxon>Euthyneura</taxon>
        <taxon>Panpulmonata</taxon>
        <taxon>Sacoglossa</taxon>
        <taxon>Placobranchoidea</taxon>
        <taxon>Plakobranchidae</taxon>
        <taxon>Elysia</taxon>
    </lineage>
</organism>
<feature type="domain" description="DUF6451" evidence="1">
    <location>
        <begin position="179"/>
        <end position="211"/>
    </location>
</feature>